<dbReference type="RefSeq" id="WP_377006063.1">
    <property type="nucleotide sequence ID" value="NZ_JBHSGG010000064.1"/>
</dbReference>
<dbReference type="EMBL" id="JBHSGG010000064">
    <property type="protein sequence ID" value="MFC4729827.1"/>
    <property type="molecule type" value="Genomic_DNA"/>
</dbReference>
<reference evidence="2" key="1">
    <citation type="journal article" date="2019" name="Int. J. Syst. Evol. Microbiol.">
        <title>The Global Catalogue of Microorganisms (GCM) 10K type strain sequencing project: providing services to taxonomists for standard genome sequencing and annotation.</title>
        <authorList>
            <consortium name="The Broad Institute Genomics Platform"/>
            <consortium name="The Broad Institute Genome Sequencing Center for Infectious Disease"/>
            <person name="Wu L."/>
            <person name="Ma J."/>
        </authorList>
    </citation>
    <scope>NUCLEOTIDE SEQUENCE [LARGE SCALE GENOMIC DNA]</scope>
    <source>
        <strain evidence="2">CGMCC 1.13574</strain>
    </source>
</reference>
<dbReference type="Proteomes" id="UP001595892">
    <property type="component" value="Unassembled WGS sequence"/>
</dbReference>
<gene>
    <name evidence="1" type="ORF">ACFO3Q_16815</name>
</gene>
<evidence type="ECO:0000313" key="2">
    <source>
        <dbReference type="Proteomes" id="UP001595892"/>
    </source>
</evidence>
<feature type="non-terminal residue" evidence="1">
    <location>
        <position position="1182"/>
    </location>
</feature>
<dbReference type="Pfam" id="PF18886">
    <property type="entry name" value="DUF5649"/>
    <property type="match status" value="12"/>
</dbReference>
<proteinExistence type="predicted"/>
<accession>A0ABV9NNB2</accession>
<keyword evidence="2" id="KW-1185">Reference proteome</keyword>
<comment type="caution">
    <text evidence="1">The sequence shown here is derived from an EMBL/GenBank/DDBJ whole genome shotgun (WGS) entry which is preliminary data.</text>
</comment>
<protein>
    <submittedName>
        <fullName evidence="1">Beta strand repeat-containing protein</fullName>
    </submittedName>
</protein>
<dbReference type="InterPro" id="IPR043709">
    <property type="entry name" value="DUF5649"/>
</dbReference>
<name>A0ABV9NNB2_9GAMM</name>
<organism evidence="1 2">
    <name type="scientific">Coralloluteibacterium thermophilum</name>
    <dbReference type="NCBI Taxonomy" id="2707049"/>
    <lineage>
        <taxon>Bacteria</taxon>
        <taxon>Pseudomonadati</taxon>
        <taxon>Pseudomonadota</taxon>
        <taxon>Gammaproteobacteria</taxon>
        <taxon>Lysobacterales</taxon>
        <taxon>Lysobacteraceae</taxon>
        <taxon>Coralloluteibacterium</taxon>
    </lineage>
</organism>
<feature type="non-terminal residue" evidence="1">
    <location>
        <position position="1"/>
    </location>
</feature>
<sequence length="1182" mass="110770">GRIDGSLTATSNGGNVGQSGGLAVGGTAGIDAGSGDIAFADTLSNDFRGTVSLTGGAVRIANSRALTLGAVDAASLSVITAGPITQAAGTRIDVTGAADFDASTTAITLTNDNDFGGAVSLRGGATHIHDRGDLTLGTVATSALSVEAGGDLNLGTGSTGHIVASSGGDITQSGMLSLGAAGRVSTLTAGASGRIALGTVGNTLSGLFSVTGGDVQLRSRAGLLLDNVNVNSLDIQANDGLSLGYGNIRGDLVARTSGVVIQAGGVTVEGTTLIDAGAGAITLSNAGNDFQGAVTLRGGTTTIHDANTLTLGTLDVAGLTAVSGGALNLGQGDIAGNLTAQASGGVSQSGALAVGGATTIAAGGNSIDLGRAGNAFGGLVSLAGSGATITSGGGLQFGTLAVGGLTATSNGELILGRGTVSGALSATSNGGRVAQSGALNVVGPAHIDAGSGAIELSNAGNIFSGAVSLTGGSAAIRSASGLTLGTLALSGDLVANSQGGLGLGEGRIDGALVAGSAGGAIGQASGGLTVAGSATIDAGAGNITLDAGNDFRGPVALTGGAVRVRDVDDLEIGALVGGTGGVDLQAGGNLLLAAGDIDTGGADLRLVAEGTLATPGALRGANVTLRGGTGLDLDHDVTATSGLSLDGGVGAIEQNAGRIAAARLDVEGGSARLDATGNAVAALGDLDVAGAFALRNTQAILQAAGASVEVGGAASFDASGQQIVLTNAGNDFGGPVSLTGGAVTIHNANALTLGTLDVTALDAASGGALGLGQGDIAGNLTANAGGAVSQSGALAVGGTTTIDARGNSIDLGDAGNAFGGMVSLSGGGAAIASAGRLQFGTLAVGGLTATSNGELILGRGIVSGTLSATSNGGRVAQSGALNVVGPAHIDAGSGAIELSNAGNIFSGAVSLTGGAATIQGASMLTLGTLALSGDLVANSQGTLNLGEGRIGGALVAGSAGGAIGQASGGLTVAGSATIDAGAGNITLDAGNDFRGPVALTGGAVRVRDVDDLEIGALVGGTGGVDLQAGGNLLLAAGDIDTGSADLRLVAGGTLATPGALRGANVTLRGGTGLDLGHDVTAASGLSLAGGAIQQSAGRIAAERLDVEGSSARLDAAGNAVGALGDVDVAGAFTLRNTQAIRQAAGTTVEVGGAASFDAGGQEIVLANAGNDFGGPVSLTGSD</sequence>
<evidence type="ECO:0000313" key="1">
    <source>
        <dbReference type="EMBL" id="MFC4729827.1"/>
    </source>
</evidence>